<name>A0A7X5UPA8_9PSEU</name>
<evidence type="ECO:0000256" key="1">
    <source>
        <dbReference type="SAM" id="MobiDB-lite"/>
    </source>
</evidence>
<evidence type="ECO:0000313" key="3">
    <source>
        <dbReference type="Proteomes" id="UP000545493"/>
    </source>
</evidence>
<dbReference type="EMBL" id="JAAOYM010000001">
    <property type="protein sequence ID" value="NIJ11294.1"/>
    <property type="molecule type" value="Genomic_DNA"/>
</dbReference>
<proteinExistence type="predicted"/>
<dbReference type="GO" id="GO:0043565">
    <property type="term" value="F:sequence-specific DNA binding"/>
    <property type="evidence" value="ECO:0007669"/>
    <property type="project" value="InterPro"/>
</dbReference>
<feature type="region of interest" description="Disordered" evidence="1">
    <location>
        <begin position="64"/>
        <end position="203"/>
    </location>
</feature>
<dbReference type="Gene3D" id="1.10.10.10">
    <property type="entry name" value="Winged helix-like DNA-binding domain superfamily/Winged helix DNA-binding domain"/>
    <property type="match status" value="1"/>
</dbReference>
<reference evidence="2 3" key="1">
    <citation type="submission" date="2020-03" db="EMBL/GenBank/DDBJ databases">
        <title>Sequencing the genomes of 1000 actinobacteria strains.</title>
        <authorList>
            <person name="Klenk H.-P."/>
        </authorList>
    </citation>
    <scope>NUCLEOTIDE SEQUENCE [LARGE SCALE GENOMIC DNA]</scope>
    <source>
        <strain evidence="2 3">DSM 45685</strain>
    </source>
</reference>
<accession>A0A7X5UPA8</accession>
<feature type="compositionally biased region" description="Low complexity" evidence="1">
    <location>
        <begin position="146"/>
        <end position="164"/>
    </location>
</feature>
<dbReference type="AlphaFoldDB" id="A0A7X5UPA8"/>
<dbReference type="InterPro" id="IPR036388">
    <property type="entry name" value="WH-like_DNA-bd_sf"/>
</dbReference>
<keyword evidence="3" id="KW-1185">Reference proteome</keyword>
<protein>
    <recommendedName>
        <fullName evidence="4">AsnC-type helix-turn-helix domain-containing protein</fullName>
    </recommendedName>
</protein>
<dbReference type="Proteomes" id="UP000545493">
    <property type="component" value="Unassembled WGS sequence"/>
</dbReference>
<evidence type="ECO:0000313" key="2">
    <source>
        <dbReference type="EMBL" id="NIJ11294.1"/>
    </source>
</evidence>
<dbReference type="RefSeq" id="WP_167168387.1">
    <property type="nucleotide sequence ID" value="NZ_JAAOYM010000001.1"/>
</dbReference>
<feature type="compositionally biased region" description="Pro residues" evidence="1">
    <location>
        <begin position="135"/>
        <end position="145"/>
    </location>
</feature>
<evidence type="ECO:0008006" key="4">
    <source>
        <dbReference type="Google" id="ProtNLM"/>
    </source>
</evidence>
<organism evidence="2 3">
    <name type="scientific">Saccharomonospora amisosensis</name>
    <dbReference type="NCBI Taxonomy" id="1128677"/>
    <lineage>
        <taxon>Bacteria</taxon>
        <taxon>Bacillati</taxon>
        <taxon>Actinomycetota</taxon>
        <taxon>Actinomycetes</taxon>
        <taxon>Pseudonocardiales</taxon>
        <taxon>Pseudonocardiaceae</taxon>
        <taxon>Saccharomonospora</taxon>
    </lineage>
</organism>
<sequence length="338" mass="35418">MAVTDPVDARLLAALAEVGKAAVHELAARLGMDPREVAYRLVNLSATGLPLLVGVESDPNGLRAALASSPAPGSHAQPRQVHGTHSGAYPVHGTPSGAYQVRGMPSGAYPVHGAPSGPYAPPGVSAGHPAGQPAHPQPPQHPPPQQQQFPQQQPSQQQSPQQQSPQPPDPAMSTWGPPQSALWARGDQRPAPPGGTPPTRAGRAGELLHTQGLEGEQLAIQLLEVQDPADFLFGAAGYRLEQGERAIVVHTEVTNEGKIAFASLPDNYLELITADGKAITKAPVSLTSRPPHKIGVGPGETSGGHTVYVVPEGLRITSVRWSPRPEPDERSLTWSIEA</sequence>
<comment type="caution">
    <text evidence="2">The sequence shown here is derived from an EMBL/GenBank/DDBJ whole genome shotgun (WGS) entry which is preliminary data.</text>
</comment>
<gene>
    <name evidence="2" type="ORF">FHU38_001638</name>
</gene>